<proteinExistence type="predicted"/>
<dbReference type="EMBL" id="JALJOV010001877">
    <property type="protein sequence ID" value="KAK9839337.1"/>
    <property type="molecule type" value="Genomic_DNA"/>
</dbReference>
<dbReference type="Proteomes" id="UP001485043">
    <property type="component" value="Unassembled WGS sequence"/>
</dbReference>
<accession>A0AAW1RZV9</accession>
<dbReference type="AlphaFoldDB" id="A0AAW1RZV9"/>
<evidence type="ECO:0000313" key="1">
    <source>
        <dbReference type="EMBL" id="KAK9839337.1"/>
    </source>
</evidence>
<reference evidence="1 2" key="1">
    <citation type="journal article" date="2024" name="Nat. Commun.">
        <title>Phylogenomics reveals the evolutionary origins of lichenization in chlorophyte algae.</title>
        <authorList>
            <person name="Puginier C."/>
            <person name="Libourel C."/>
            <person name="Otte J."/>
            <person name="Skaloud P."/>
            <person name="Haon M."/>
            <person name="Grisel S."/>
            <person name="Petersen M."/>
            <person name="Berrin J.G."/>
            <person name="Delaux P.M."/>
            <person name="Dal Grande F."/>
            <person name="Keller J."/>
        </authorList>
    </citation>
    <scope>NUCLEOTIDE SEQUENCE [LARGE SCALE GENOMIC DNA]</scope>
    <source>
        <strain evidence="1 2">SAG 2523</strain>
    </source>
</reference>
<comment type="caution">
    <text evidence="1">The sequence shown here is derived from an EMBL/GenBank/DDBJ whole genome shotgun (WGS) entry which is preliminary data.</text>
</comment>
<organism evidence="1 2">
    <name type="scientific">Apatococcus fuscideae</name>
    <dbReference type="NCBI Taxonomy" id="2026836"/>
    <lineage>
        <taxon>Eukaryota</taxon>
        <taxon>Viridiplantae</taxon>
        <taxon>Chlorophyta</taxon>
        <taxon>core chlorophytes</taxon>
        <taxon>Trebouxiophyceae</taxon>
        <taxon>Chlorellales</taxon>
        <taxon>Chlorellaceae</taxon>
        <taxon>Apatococcus</taxon>
    </lineage>
</organism>
<gene>
    <name evidence="1" type="ORF">WJX84_010323</name>
</gene>
<sequence>MQRLLVSLASLKKRQARSFLKGRPRVRHCRSEPGSRRQLARTRNNVRLNLAQRPRDSWWTLKYSLAARSSGLLSQPL</sequence>
<evidence type="ECO:0000313" key="2">
    <source>
        <dbReference type="Proteomes" id="UP001485043"/>
    </source>
</evidence>
<name>A0AAW1RZV9_9CHLO</name>
<keyword evidence="2" id="KW-1185">Reference proteome</keyword>
<protein>
    <submittedName>
        <fullName evidence="1">Uncharacterized protein</fullName>
    </submittedName>
</protein>